<proteinExistence type="predicted"/>
<feature type="region of interest" description="Disordered" evidence="1">
    <location>
        <begin position="395"/>
        <end position="434"/>
    </location>
</feature>
<feature type="compositionally biased region" description="Polar residues" evidence="1">
    <location>
        <begin position="184"/>
        <end position="193"/>
    </location>
</feature>
<sequence length="541" mass="58940">MEKQLAEEAERQWQSQAATDGARERGSKACCAPWISYAQTSSRLRLALKGHDAIDVPDEGVCSPDCAIFVCCFPFYGVLIAKLQSTVRAFYDIDGSEARDWHDGCCCPCFALVRAENEILLRESKNQQLEDDDERKDVSEASGHTYTSQAPMEPLAQLPSQTHGPRRTRSSSASSAKGKEIEMSLNSLSTIQETSREVSAAGVTGEDGPRQPLTKRSVKVHSLEDDSTAPAPDSSTTFPSVNYLDKKWFLIPASTLEENTKPEVLEVPLTEEAPVKPKKMDHGMWKFFRRNNNTGNTEVSAKHALTEDKHSSRALTTTTGHALAEDASVLKGHTEASAKHALTEDKRPPRTLTTTKGHALVDDALVLEGHNFAEHPLESDHVSPSLVPTINVSHEISDDPAFTGPESPDGGKHDLRKDPAFTVPNNSDGGKHDMREDESMVVKNMDIDATHPIEGDEPPETSPQLQSHAEREAATVSQDKGFVATFLSGIAQPLRSAQSSPAVAETRDPNETSEPPAASANSDDAEPARVLKHELADDHHR</sequence>
<feature type="region of interest" description="Disordered" evidence="1">
    <location>
        <begin position="1"/>
        <end position="21"/>
    </location>
</feature>
<organism evidence="2 3">
    <name type="scientific">Sarocladium strictum</name>
    <name type="common">Black bundle disease fungus</name>
    <name type="synonym">Acremonium strictum</name>
    <dbReference type="NCBI Taxonomy" id="5046"/>
    <lineage>
        <taxon>Eukaryota</taxon>
        <taxon>Fungi</taxon>
        <taxon>Dikarya</taxon>
        <taxon>Ascomycota</taxon>
        <taxon>Pezizomycotina</taxon>
        <taxon>Sordariomycetes</taxon>
        <taxon>Hypocreomycetidae</taxon>
        <taxon>Hypocreales</taxon>
        <taxon>Sarocladiaceae</taxon>
        <taxon>Sarocladium</taxon>
    </lineage>
</organism>
<name>A0AA39GG21_SARSR</name>
<keyword evidence="3" id="KW-1185">Reference proteome</keyword>
<comment type="caution">
    <text evidence="2">The sequence shown here is derived from an EMBL/GenBank/DDBJ whole genome shotgun (WGS) entry which is preliminary data.</text>
</comment>
<accession>A0AA39GG21</accession>
<feature type="region of interest" description="Disordered" evidence="1">
    <location>
        <begin position="124"/>
        <end position="237"/>
    </location>
</feature>
<reference evidence="2" key="1">
    <citation type="submission" date="2022-10" db="EMBL/GenBank/DDBJ databases">
        <title>Determination and structural analysis of whole genome sequence of Sarocladium strictum F4-1.</title>
        <authorList>
            <person name="Hu L."/>
            <person name="Jiang Y."/>
        </authorList>
    </citation>
    <scope>NUCLEOTIDE SEQUENCE</scope>
    <source>
        <strain evidence="2">F4-1</strain>
    </source>
</reference>
<feature type="compositionally biased region" description="Basic and acidic residues" evidence="1">
    <location>
        <begin position="526"/>
        <end position="541"/>
    </location>
</feature>
<evidence type="ECO:0000313" key="2">
    <source>
        <dbReference type="EMBL" id="KAK0385437.1"/>
    </source>
</evidence>
<feature type="region of interest" description="Disordered" evidence="1">
    <location>
        <begin position="493"/>
        <end position="541"/>
    </location>
</feature>
<feature type="compositionally biased region" description="Basic and acidic residues" evidence="1">
    <location>
        <begin position="1"/>
        <end position="11"/>
    </location>
</feature>
<evidence type="ECO:0000256" key="1">
    <source>
        <dbReference type="SAM" id="MobiDB-lite"/>
    </source>
</evidence>
<dbReference type="Pfam" id="PF04749">
    <property type="entry name" value="PLAC8"/>
    <property type="match status" value="1"/>
</dbReference>
<protein>
    <submittedName>
        <fullName evidence="2">Uncharacterized protein</fullName>
    </submittedName>
</protein>
<evidence type="ECO:0000313" key="3">
    <source>
        <dbReference type="Proteomes" id="UP001175261"/>
    </source>
</evidence>
<feature type="compositionally biased region" description="Basic and acidic residues" evidence="1">
    <location>
        <begin position="409"/>
        <end position="419"/>
    </location>
</feature>
<feature type="region of interest" description="Disordered" evidence="1">
    <location>
        <begin position="450"/>
        <end position="477"/>
    </location>
</feature>
<dbReference type="EMBL" id="JAPDFR010000007">
    <property type="protein sequence ID" value="KAK0385437.1"/>
    <property type="molecule type" value="Genomic_DNA"/>
</dbReference>
<dbReference type="InterPro" id="IPR006461">
    <property type="entry name" value="PLAC_motif_containing"/>
</dbReference>
<dbReference type="Proteomes" id="UP001175261">
    <property type="component" value="Unassembled WGS sequence"/>
</dbReference>
<dbReference type="AlphaFoldDB" id="A0AA39GG21"/>
<gene>
    <name evidence="2" type="ORF">NLU13_7913</name>
</gene>